<keyword evidence="4" id="KW-0833">Ubl conjugation pathway</keyword>
<reference evidence="9 10" key="1">
    <citation type="journal article" date="2016" name="Sci. Rep.">
        <title>Peltaster fructicola genome reveals evolution from an invasive phytopathogen to an ectophytic parasite.</title>
        <authorList>
            <person name="Xu C."/>
            <person name="Chen H."/>
            <person name="Gleason M.L."/>
            <person name="Xu J.R."/>
            <person name="Liu H."/>
            <person name="Zhang R."/>
            <person name="Sun G."/>
        </authorList>
    </citation>
    <scope>NUCLEOTIDE SEQUENCE [LARGE SCALE GENOMIC DNA]</scope>
    <source>
        <strain evidence="9 10">LNHT1506</strain>
    </source>
</reference>
<feature type="compositionally biased region" description="Pro residues" evidence="7">
    <location>
        <begin position="759"/>
        <end position="768"/>
    </location>
</feature>
<keyword evidence="6" id="KW-0788">Thiol protease</keyword>
<evidence type="ECO:0000256" key="5">
    <source>
        <dbReference type="ARBA" id="ARBA00022801"/>
    </source>
</evidence>
<dbReference type="GO" id="GO:0061136">
    <property type="term" value="P:regulation of proteasomal protein catabolic process"/>
    <property type="evidence" value="ECO:0007669"/>
    <property type="project" value="TreeGrafter"/>
</dbReference>
<dbReference type="EMBL" id="CP051142">
    <property type="protein sequence ID" value="QIX00141.1"/>
    <property type="molecule type" value="Genomic_DNA"/>
</dbReference>
<evidence type="ECO:0000256" key="7">
    <source>
        <dbReference type="SAM" id="MobiDB-lite"/>
    </source>
</evidence>
<evidence type="ECO:0000313" key="9">
    <source>
        <dbReference type="EMBL" id="QIX00141.1"/>
    </source>
</evidence>
<dbReference type="OrthoDB" id="2420415at2759"/>
<feature type="domain" description="USP" evidence="8">
    <location>
        <begin position="601"/>
        <end position="1129"/>
    </location>
</feature>
<dbReference type="InterPro" id="IPR025305">
    <property type="entry name" value="UCH_repeat_domain"/>
</dbReference>
<evidence type="ECO:0000256" key="6">
    <source>
        <dbReference type="ARBA" id="ARBA00022807"/>
    </source>
</evidence>
<organism evidence="9 10">
    <name type="scientific">Peltaster fructicola</name>
    <dbReference type="NCBI Taxonomy" id="286661"/>
    <lineage>
        <taxon>Eukaryota</taxon>
        <taxon>Fungi</taxon>
        <taxon>Dikarya</taxon>
        <taxon>Ascomycota</taxon>
        <taxon>Pezizomycotina</taxon>
        <taxon>Dothideomycetes</taxon>
        <taxon>Dothideomycetes incertae sedis</taxon>
        <taxon>Peltaster</taxon>
    </lineage>
</organism>
<dbReference type="GO" id="GO:0043161">
    <property type="term" value="P:proteasome-mediated ubiquitin-dependent protein catabolic process"/>
    <property type="evidence" value="ECO:0007669"/>
    <property type="project" value="InterPro"/>
</dbReference>
<evidence type="ECO:0000259" key="8">
    <source>
        <dbReference type="PROSITE" id="PS50235"/>
    </source>
</evidence>
<dbReference type="GO" id="GO:0004843">
    <property type="term" value="F:cysteine-type deubiquitinase activity"/>
    <property type="evidence" value="ECO:0007669"/>
    <property type="project" value="UniProtKB-EC"/>
</dbReference>
<dbReference type="GO" id="GO:0016579">
    <property type="term" value="P:protein deubiquitination"/>
    <property type="evidence" value="ECO:0007669"/>
    <property type="project" value="InterPro"/>
</dbReference>
<feature type="compositionally biased region" description="Low complexity" evidence="7">
    <location>
        <begin position="1142"/>
        <end position="1156"/>
    </location>
</feature>
<dbReference type="Gene3D" id="3.90.70.10">
    <property type="entry name" value="Cysteine proteinases"/>
    <property type="match status" value="1"/>
</dbReference>
<dbReference type="PANTHER" id="PTHR43982">
    <property type="entry name" value="UBIQUITIN CARBOXYL-TERMINAL HYDROLASE"/>
    <property type="match status" value="1"/>
</dbReference>
<dbReference type="AlphaFoldDB" id="A0A6H0XZP8"/>
<dbReference type="PANTHER" id="PTHR43982:SF6">
    <property type="entry name" value="UBIQUITIN CARBOXYL-TERMINAL HYDROLASE 2-RELATED"/>
    <property type="match status" value="1"/>
</dbReference>
<accession>A0A6H0XZP8</accession>
<dbReference type="InterPro" id="IPR001394">
    <property type="entry name" value="Peptidase_C19_UCH"/>
</dbReference>
<feature type="region of interest" description="Disordered" evidence="7">
    <location>
        <begin position="1142"/>
        <end position="1204"/>
    </location>
</feature>
<feature type="compositionally biased region" description="Basic and acidic residues" evidence="7">
    <location>
        <begin position="1188"/>
        <end position="1197"/>
    </location>
</feature>
<keyword evidence="3" id="KW-0645">Protease</keyword>
<evidence type="ECO:0000256" key="1">
    <source>
        <dbReference type="ARBA" id="ARBA00000707"/>
    </source>
</evidence>
<dbReference type="InterPro" id="IPR044635">
    <property type="entry name" value="UBP14-like"/>
</dbReference>
<evidence type="ECO:0000256" key="4">
    <source>
        <dbReference type="ARBA" id="ARBA00022786"/>
    </source>
</evidence>
<keyword evidence="10" id="KW-1185">Reference proteome</keyword>
<keyword evidence="5" id="KW-0378">Hydrolase</keyword>
<protein>
    <recommendedName>
        <fullName evidence="2">ubiquitinyl hydrolase 1</fullName>
        <ecNumber evidence="2">3.4.19.12</ecNumber>
    </recommendedName>
</protein>
<dbReference type="SUPFAM" id="SSF54001">
    <property type="entry name" value="Cysteine proteinases"/>
    <property type="match status" value="1"/>
</dbReference>
<dbReference type="InterPro" id="IPR018200">
    <property type="entry name" value="USP_CS"/>
</dbReference>
<sequence>MAYASIQGPGKTSPRINQDLLNFDPLKVKQSFNILTEAAPVLGDANFLTSNNDACKHDYTTKASQSQPPPFDQRPDGSTFHKLAIVCKHCRIHADVLLDYRDCTDPCPTSTHPLHHFRRVPALDEAHNTHLNYGWQCSSPSCSATLNIKFKVQRLHKQHVLSLTDTSQLKKRYEDILRIEPEREGIKQATPVEALTRLRKYIKDSLNPEHNKRTFPANNKRFMEAFGYYGADCRPVLEDLGFEYSETDITWTLPNPAPYVAGQDADSRKHREYLEDVELELVALMGKYSKDMNLANPAADEPWHTANRDLERTLASQGYPRTTITRRLTPNLEAYTASLGALPDFADSLIEFCYDRQTMCDPEQQPYYFECLREIAQFRNTEALTMKVAVLESQGCITRHDLREAYSFFGLSQGGGGADDDRILNLYQAQQPDLSAEAAEKSRVMLGRIGTARGSQVLMNASTQSIETVEEALAWLGNGVGKETSDDMLTTVFAIKTEGDPAKEEIGRKAIAVIAKARESNELKTWLETGRMDGYTMSIDEALRHVDITDSFDSVEATLWPTIFDNARQTRPGVQTERAITSIQQALSGQQPSHVAADWPVGLTSLGNTCYLNSLLQYYFSIKPLRDIVLEYDKFKFDLSTASEKTERVGQRQISLLEIKGGQKFAEDLKHLFERMIKDPSSAVKPEQDLVCRAFLDPKDSDLWDNKDKAEVEHAVEETVPVAASSVVAEPDSITKSEVQEDIMEITESQDVKMTDMPLTPPASPQPKPETNTVQGDAPKAPPLPPRRFSTTTNAALERAQSNATQQQDVTEVHDGIQFRLRAGLHSKGHDASGEQLDELLELFSIGLLDTPVKDGQQLKSQLIRDSAIQLNVPTEPTDLYTALDAVFDQQPLDGGHMEQYKSIISAPPFLQVNIPRVGFNKEKAEQYKSEHSIKLPDELYLDRYMAKDDSDILDRRRNAWNWRRKLTELKKGQTAQRDVVSGLDGPTAVAESAKYIQQMDSANAGLEELGIGAVEFEKALPEVLHNSAGQQAVHLRKVEEEAASLEQSLNGLFEELKTMKYRLQAVFFHRGRTAHGHYWICIRDFSTETWRRYNDERVEKVAPEKLNEIFEANDWSHGTPTYAVYVRDDIKTAVVQPVCRQPEQPQTVETPQEQQSGQPRMPSDDVPSAPAAEHAQASHSEGFVIEGGHEDWDKPRSVAAGPW</sequence>
<evidence type="ECO:0000256" key="3">
    <source>
        <dbReference type="ARBA" id="ARBA00022670"/>
    </source>
</evidence>
<dbReference type="Pfam" id="PF13446">
    <property type="entry name" value="RPT"/>
    <property type="match status" value="2"/>
</dbReference>
<gene>
    <name evidence="9" type="ORF">AMS68_005658</name>
</gene>
<dbReference type="PROSITE" id="PS00973">
    <property type="entry name" value="USP_2"/>
    <property type="match status" value="1"/>
</dbReference>
<feature type="region of interest" description="Disordered" evidence="7">
    <location>
        <begin position="749"/>
        <end position="790"/>
    </location>
</feature>
<dbReference type="InterPro" id="IPR038765">
    <property type="entry name" value="Papain-like_cys_pep_sf"/>
</dbReference>
<dbReference type="PROSITE" id="PS00972">
    <property type="entry name" value="USP_1"/>
    <property type="match status" value="1"/>
</dbReference>
<comment type="catalytic activity">
    <reaction evidence="1">
        <text>Thiol-dependent hydrolysis of ester, thioester, amide, peptide and isopeptide bonds formed by the C-terminal Gly of ubiquitin (a 76-residue protein attached to proteins as an intracellular targeting signal).</text>
        <dbReference type="EC" id="3.4.19.12"/>
    </reaction>
</comment>
<dbReference type="Pfam" id="PF00443">
    <property type="entry name" value="UCH"/>
    <property type="match status" value="1"/>
</dbReference>
<evidence type="ECO:0000256" key="2">
    <source>
        <dbReference type="ARBA" id="ARBA00012759"/>
    </source>
</evidence>
<proteinExistence type="predicted"/>
<dbReference type="EC" id="3.4.19.12" evidence="2"/>
<dbReference type="InterPro" id="IPR028889">
    <property type="entry name" value="USP"/>
</dbReference>
<dbReference type="PROSITE" id="PS50235">
    <property type="entry name" value="USP_3"/>
    <property type="match status" value="1"/>
</dbReference>
<evidence type="ECO:0000313" key="10">
    <source>
        <dbReference type="Proteomes" id="UP000503462"/>
    </source>
</evidence>
<dbReference type="GO" id="GO:0070628">
    <property type="term" value="F:proteasome binding"/>
    <property type="evidence" value="ECO:0007669"/>
    <property type="project" value="TreeGrafter"/>
</dbReference>
<name>A0A6H0XZP8_9PEZI</name>
<dbReference type="Proteomes" id="UP000503462">
    <property type="component" value="Chromosome 4"/>
</dbReference>